<dbReference type="AlphaFoldDB" id="A0A0P0G437"/>
<keyword evidence="1" id="KW-0805">Transcription regulation</keyword>
<evidence type="ECO:0000256" key="2">
    <source>
        <dbReference type="ARBA" id="ARBA00023125"/>
    </source>
</evidence>
<name>A0A0P0G437_9BACE</name>
<evidence type="ECO:0000256" key="1">
    <source>
        <dbReference type="ARBA" id="ARBA00023015"/>
    </source>
</evidence>
<evidence type="ECO:0000256" key="3">
    <source>
        <dbReference type="ARBA" id="ARBA00023163"/>
    </source>
</evidence>
<keyword evidence="2" id="KW-0238">DNA-binding</keyword>
<accession>A0A0P0G437</accession>
<dbReference type="PATRIC" id="fig|246787.4.peg.4295"/>
<dbReference type="InterPro" id="IPR018060">
    <property type="entry name" value="HTH_AraC"/>
</dbReference>
<evidence type="ECO:0000259" key="4">
    <source>
        <dbReference type="PROSITE" id="PS01124"/>
    </source>
</evidence>
<dbReference type="InterPro" id="IPR009057">
    <property type="entry name" value="Homeodomain-like_sf"/>
</dbReference>
<dbReference type="EMBL" id="CP012801">
    <property type="protein sequence ID" value="ALJ61372.1"/>
    <property type="molecule type" value="Genomic_DNA"/>
</dbReference>
<dbReference type="PROSITE" id="PS01124">
    <property type="entry name" value="HTH_ARAC_FAMILY_2"/>
    <property type="match status" value="1"/>
</dbReference>
<gene>
    <name evidence="5" type="ORF">BcellWH2_04152</name>
</gene>
<proteinExistence type="predicted"/>
<evidence type="ECO:0000313" key="6">
    <source>
        <dbReference type="Proteomes" id="UP000061809"/>
    </source>
</evidence>
<dbReference type="SMART" id="SM00342">
    <property type="entry name" value="HTH_ARAC"/>
    <property type="match status" value="1"/>
</dbReference>
<protein>
    <submittedName>
        <fullName evidence="5">Transcriptional activator FtrA</fullName>
    </submittedName>
</protein>
<dbReference type="PANTHER" id="PTHR43280">
    <property type="entry name" value="ARAC-FAMILY TRANSCRIPTIONAL REGULATOR"/>
    <property type="match status" value="1"/>
</dbReference>
<dbReference type="GO" id="GO:0043565">
    <property type="term" value="F:sequence-specific DNA binding"/>
    <property type="evidence" value="ECO:0007669"/>
    <property type="project" value="InterPro"/>
</dbReference>
<dbReference type="Gene3D" id="1.10.10.60">
    <property type="entry name" value="Homeodomain-like"/>
    <property type="match status" value="1"/>
</dbReference>
<dbReference type="PANTHER" id="PTHR43280:SF32">
    <property type="entry name" value="TRANSCRIPTIONAL REGULATORY PROTEIN"/>
    <property type="match status" value="1"/>
</dbReference>
<reference evidence="5 6" key="1">
    <citation type="journal article" date="2015" name="Science">
        <title>Genetic determinants of in vivo fitness and diet responsiveness in multiple human gut Bacteroides.</title>
        <authorList>
            <person name="Wu M."/>
            <person name="McNulty N.P."/>
            <person name="Rodionov D.A."/>
            <person name="Khoroshkin M.S."/>
            <person name="Griffin N.W."/>
            <person name="Cheng J."/>
            <person name="Latreille P."/>
            <person name="Kerstetter R.A."/>
            <person name="Terrapon N."/>
            <person name="Henrissat B."/>
            <person name="Osterman A.L."/>
            <person name="Gordon J.I."/>
        </authorList>
    </citation>
    <scope>NUCLEOTIDE SEQUENCE [LARGE SCALE GENOMIC DNA]</scope>
    <source>
        <strain evidence="5 6">WH2</strain>
    </source>
</reference>
<keyword evidence="3" id="KW-0804">Transcription</keyword>
<organism evidence="5 6">
    <name type="scientific">Bacteroides cellulosilyticus</name>
    <dbReference type="NCBI Taxonomy" id="246787"/>
    <lineage>
        <taxon>Bacteria</taxon>
        <taxon>Pseudomonadati</taxon>
        <taxon>Bacteroidota</taxon>
        <taxon>Bacteroidia</taxon>
        <taxon>Bacteroidales</taxon>
        <taxon>Bacteroidaceae</taxon>
        <taxon>Bacteroides</taxon>
    </lineage>
</organism>
<sequence>MTVALTFAIVQNGMPMKFVDLISYYHIPYVSEKGIAIWKINSEIREEENIPGIDSHAILFVVGGSMEISVQGKIQSLTRGYFVDVLGDKQSVKLLSASPDIQAYFLLLTDEYLLELFKNRPPLPLSYAMDIMQNPVYMIENSFIVSIIKCLDDIEQTMANPLYHFQDSMLKCKISVLLLQMSEILLYKTQKEKRKSRESDRKRTLFAQFMKLLSEYVKEEHTVNFYASRLNVTPQYLRRVVKVCSGKNAYTWICEELVREIVNLLINTDKTMQAIADELHFSDQAVLTKFFRRIKGVSPLQYRNGIE</sequence>
<dbReference type="Proteomes" id="UP000061809">
    <property type="component" value="Chromosome"/>
</dbReference>
<dbReference type="Pfam" id="PF12833">
    <property type="entry name" value="HTH_18"/>
    <property type="match status" value="1"/>
</dbReference>
<dbReference type="GO" id="GO:0003700">
    <property type="term" value="F:DNA-binding transcription factor activity"/>
    <property type="evidence" value="ECO:0007669"/>
    <property type="project" value="InterPro"/>
</dbReference>
<dbReference type="SUPFAM" id="SSF46689">
    <property type="entry name" value="Homeodomain-like"/>
    <property type="match status" value="1"/>
</dbReference>
<feature type="domain" description="HTH araC/xylS-type" evidence="4">
    <location>
        <begin position="207"/>
        <end position="305"/>
    </location>
</feature>
<dbReference type="KEGG" id="bcel:BcellWH2_04152"/>
<evidence type="ECO:0000313" key="5">
    <source>
        <dbReference type="EMBL" id="ALJ61372.1"/>
    </source>
</evidence>